<feature type="domain" description="Thiamine pyrophosphate enzyme N-terminal TPP-binding" evidence="4">
    <location>
        <begin position="3"/>
        <end position="107"/>
    </location>
</feature>
<feature type="domain" description="Thiamine pyrophosphate enzyme TPP-binding" evidence="3">
    <location>
        <begin position="376"/>
        <end position="513"/>
    </location>
</feature>
<dbReference type="CDD" id="cd02002">
    <property type="entry name" value="TPP_BFDC"/>
    <property type="match status" value="1"/>
</dbReference>
<protein>
    <submittedName>
        <fullName evidence="5">Acetolactate synthase-1/2/3 large subunit</fullName>
    </submittedName>
</protein>
<organism evidence="5 6">
    <name type="scientific">Aquimonas voraii</name>
    <dbReference type="NCBI Taxonomy" id="265719"/>
    <lineage>
        <taxon>Bacteria</taxon>
        <taxon>Pseudomonadati</taxon>
        <taxon>Pseudomonadota</taxon>
        <taxon>Gammaproteobacteria</taxon>
        <taxon>Lysobacterales</taxon>
        <taxon>Lysobacteraceae</taxon>
        <taxon>Aquimonas</taxon>
    </lineage>
</organism>
<evidence type="ECO:0000313" key="5">
    <source>
        <dbReference type="EMBL" id="SDE02256.1"/>
    </source>
</evidence>
<dbReference type="GO" id="GO:0050660">
    <property type="term" value="F:flavin adenine dinucleotide binding"/>
    <property type="evidence" value="ECO:0007669"/>
    <property type="project" value="TreeGrafter"/>
</dbReference>
<dbReference type="EMBL" id="FNAG01000014">
    <property type="protein sequence ID" value="SDE02256.1"/>
    <property type="molecule type" value="Genomic_DNA"/>
</dbReference>
<sequence length="552" mass="57580">MPNGAQALMKTLADAGVTVCFTNPGTSEMHFVAALDDEPRMRAVLCLFEGVATGAADGYARMADRPAATLLHLGCGLGNGLANLHNARKGRVPMVNIVGDHATYHMPLDAQLQSDIETVARNVSPGFVRTSMRTEDLCRDAVDAIAAARSRPEQVATLILPADVSWGEGGVACPPPELSPPPAAEAAVVARIAEVIRSGAKTALLLGRHALREPALLAAARIAAHSGVKLLAEVFPTRLERGAGLPSVERIAYLAELAGVQLAEFQHLVLVDAKAPVSFFAYPGKPSELVPAGCTVHTLSTPAQDAAASLQALAAALGAAHASPALQPAARPGRPRGRLTAEKVCKAVGHLLPERAIVVDEAITSGLMLPLMTAGGPRHDLITLTGGAIGQGLPNAIGAAIACPDRPVLALIGDGTAMYTIQALWTLAREQLDVTAIIFNNASYSVLNVELERVGAERIGDKARAQLDLKGPRLDFCRLAQGMGVHAARADSAEDFCRALEYALGHPGPHLIEAVVPESLSGVKRKALPFVLKALPKLPAALARRLKAKLAP</sequence>
<keyword evidence="6" id="KW-1185">Reference proteome</keyword>
<dbReference type="OrthoDB" id="9785953at2"/>
<dbReference type="PANTHER" id="PTHR18968">
    <property type="entry name" value="THIAMINE PYROPHOSPHATE ENZYMES"/>
    <property type="match status" value="1"/>
</dbReference>
<dbReference type="GO" id="GO:0044281">
    <property type="term" value="P:small molecule metabolic process"/>
    <property type="evidence" value="ECO:0007669"/>
    <property type="project" value="UniProtKB-ARBA"/>
</dbReference>
<dbReference type="Pfam" id="PF02776">
    <property type="entry name" value="TPP_enzyme_N"/>
    <property type="match status" value="1"/>
</dbReference>
<dbReference type="GO" id="GO:0003984">
    <property type="term" value="F:acetolactate synthase activity"/>
    <property type="evidence" value="ECO:0007669"/>
    <property type="project" value="TreeGrafter"/>
</dbReference>
<dbReference type="InterPro" id="IPR012001">
    <property type="entry name" value="Thiamin_PyroP_enz_TPP-bd_dom"/>
</dbReference>
<dbReference type="GO" id="GO:0030976">
    <property type="term" value="F:thiamine pyrophosphate binding"/>
    <property type="evidence" value="ECO:0007669"/>
    <property type="project" value="InterPro"/>
</dbReference>
<evidence type="ECO:0000259" key="3">
    <source>
        <dbReference type="Pfam" id="PF02775"/>
    </source>
</evidence>
<proteinExistence type="inferred from homology"/>
<evidence type="ECO:0000259" key="4">
    <source>
        <dbReference type="Pfam" id="PF02776"/>
    </source>
</evidence>
<dbReference type="InterPro" id="IPR045229">
    <property type="entry name" value="TPP_enz"/>
</dbReference>
<reference evidence="5 6" key="1">
    <citation type="submission" date="2016-10" db="EMBL/GenBank/DDBJ databases">
        <authorList>
            <person name="de Groot N.N."/>
        </authorList>
    </citation>
    <scope>NUCLEOTIDE SEQUENCE [LARGE SCALE GENOMIC DNA]</scope>
    <source>
        <strain evidence="5 6">DSM 16957</strain>
    </source>
</reference>
<dbReference type="Proteomes" id="UP000199603">
    <property type="component" value="Unassembled WGS sequence"/>
</dbReference>
<dbReference type="RefSeq" id="WP_091245035.1">
    <property type="nucleotide sequence ID" value="NZ_FNAG01000014.1"/>
</dbReference>
<dbReference type="InterPro" id="IPR011766">
    <property type="entry name" value="TPP_enzyme_TPP-bd"/>
</dbReference>
<evidence type="ECO:0000256" key="1">
    <source>
        <dbReference type="ARBA" id="ARBA00007812"/>
    </source>
</evidence>
<name>A0A1G6ZL20_9GAMM</name>
<dbReference type="Pfam" id="PF02775">
    <property type="entry name" value="TPP_enzyme_C"/>
    <property type="match status" value="1"/>
</dbReference>
<dbReference type="PANTHER" id="PTHR18968:SF86">
    <property type="entry name" value="ACETOLACTATE SYNTHASE LARGE SUBUNIT ILVX-RELATED"/>
    <property type="match status" value="1"/>
</dbReference>
<evidence type="ECO:0000313" key="6">
    <source>
        <dbReference type="Proteomes" id="UP000199603"/>
    </source>
</evidence>
<dbReference type="Gene3D" id="3.40.50.970">
    <property type="match status" value="2"/>
</dbReference>
<dbReference type="SUPFAM" id="SSF52518">
    <property type="entry name" value="Thiamin diphosphate-binding fold (THDP-binding)"/>
    <property type="match status" value="2"/>
</dbReference>
<dbReference type="CDD" id="cd07035">
    <property type="entry name" value="TPP_PYR_POX_like"/>
    <property type="match status" value="1"/>
</dbReference>
<gene>
    <name evidence="5" type="ORF">SAMN04488509_11419</name>
</gene>
<dbReference type="STRING" id="265719.SAMN04488509_11419"/>
<keyword evidence="2" id="KW-0786">Thiamine pyrophosphate</keyword>
<dbReference type="AlphaFoldDB" id="A0A1G6ZL20"/>
<accession>A0A1G6ZL20</accession>
<dbReference type="NCBIfam" id="NF005760">
    <property type="entry name" value="PRK07586.1"/>
    <property type="match status" value="1"/>
</dbReference>
<evidence type="ECO:0000256" key="2">
    <source>
        <dbReference type="ARBA" id="ARBA00023052"/>
    </source>
</evidence>
<dbReference type="InterPro" id="IPR029061">
    <property type="entry name" value="THDP-binding"/>
</dbReference>
<comment type="similarity">
    <text evidence="1">Belongs to the TPP enzyme family.</text>
</comment>